<comment type="caution">
    <text evidence="1">The sequence shown here is derived from an EMBL/GenBank/DDBJ whole genome shotgun (WGS) entry which is preliminary data.</text>
</comment>
<gene>
    <name evidence="1" type="ORF">CLV38_11917</name>
</gene>
<dbReference type="AlphaFoldDB" id="A0A2T0W5H0"/>
<protein>
    <submittedName>
        <fullName evidence="1">Uncharacterized protein</fullName>
    </submittedName>
</protein>
<sequence length="141" mass="17159">MKESKKINSPAETEELKGIRLKREIVPRHYYFTIFKRTLLVDLLHTERAFFIMLNRKDKEIDVLMEELTDSRELLEQINYMIMDYFHDIQKCRKSKISPEHMVLHEVERLEKRFNILLDMNETHINKIQDLAEQIQAKLRE</sequence>
<accession>A0A2T0W5H0</accession>
<dbReference type="Proteomes" id="UP000238205">
    <property type="component" value="Unassembled WGS sequence"/>
</dbReference>
<evidence type="ECO:0000313" key="1">
    <source>
        <dbReference type="EMBL" id="PRY81007.1"/>
    </source>
</evidence>
<dbReference type="EMBL" id="PVTO01000019">
    <property type="protein sequence ID" value="PRY81007.1"/>
    <property type="molecule type" value="Genomic_DNA"/>
</dbReference>
<name>A0A2T0W5H0_9LACT</name>
<evidence type="ECO:0000313" key="2">
    <source>
        <dbReference type="Proteomes" id="UP000238205"/>
    </source>
</evidence>
<reference evidence="1 2" key="1">
    <citation type="submission" date="2018-03" db="EMBL/GenBank/DDBJ databases">
        <title>Genomic Encyclopedia of Archaeal and Bacterial Type Strains, Phase II (KMG-II): from individual species to whole genera.</title>
        <authorList>
            <person name="Goeker M."/>
        </authorList>
    </citation>
    <scope>NUCLEOTIDE SEQUENCE [LARGE SCALE GENOMIC DNA]</scope>
    <source>
        <strain evidence="1 2">DSM 13175</strain>
    </source>
</reference>
<keyword evidence="2" id="KW-1185">Reference proteome</keyword>
<organism evidence="1 2">
    <name type="scientific">Alkalibacterium olivapovliticus</name>
    <dbReference type="NCBI Taxonomy" id="99907"/>
    <lineage>
        <taxon>Bacteria</taxon>
        <taxon>Bacillati</taxon>
        <taxon>Bacillota</taxon>
        <taxon>Bacilli</taxon>
        <taxon>Lactobacillales</taxon>
        <taxon>Carnobacteriaceae</taxon>
        <taxon>Alkalibacterium</taxon>
    </lineage>
</organism>
<proteinExistence type="predicted"/>